<evidence type="ECO:0000256" key="1">
    <source>
        <dbReference type="ARBA" id="ARBA00022694"/>
    </source>
</evidence>
<dbReference type="InterPro" id="IPR036511">
    <property type="entry name" value="TGT-like_sf"/>
</dbReference>
<reference evidence="4 5" key="1">
    <citation type="journal article" date="2015" name="Genome Announc.">
        <title>Expanding the biotechnology potential of lactobacilli through comparative genomics of 213 strains and associated genera.</title>
        <authorList>
            <person name="Sun Z."/>
            <person name="Harris H.M."/>
            <person name="McCann A."/>
            <person name="Guo C."/>
            <person name="Argimon S."/>
            <person name="Zhang W."/>
            <person name="Yang X."/>
            <person name="Jeffery I.B."/>
            <person name="Cooney J.C."/>
            <person name="Kagawa T.F."/>
            <person name="Liu W."/>
            <person name="Song Y."/>
            <person name="Salvetti E."/>
            <person name="Wrobel A."/>
            <person name="Rasinkangas P."/>
            <person name="Parkhill J."/>
            <person name="Rea M.C."/>
            <person name="O'Sullivan O."/>
            <person name="Ritari J."/>
            <person name="Douillard F.P."/>
            <person name="Paul Ross R."/>
            <person name="Yang R."/>
            <person name="Briner A.E."/>
            <person name="Felis G.E."/>
            <person name="de Vos W.M."/>
            <person name="Barrangou R."/>
            <person name="Klaenhammer T.R."/>
            <person name="Caufield P.W."/>
            <person name="Cui Y."/>
            <person name="Zhang H."/>
            <person name="O'Toole P.W."/>
        </authorList>
    </citation>
    <scope>NUCLEOTIDE SEQUENCE [LARGE SCALE GENOMIC DNA]</scope>
    <source>
        <strain evidence="4 5">DSM 8475</strain>
    </source>
</reference>
<dbReference type="AlphaFoldDB" id="A0A922PUV3"/>
<feature type="domain" description="tRNA-guanine(15) transglycosylase-like" evidence="3">
    <location>
        <begin position="19"/>
        <end position="359"/>
    </location>
</feature>
<evidence type="ECO:0000256" key="2">
    <source>
        <dbReference type="ARBA" id="ARBA00022785"/>
    </source>
</evidence>
<sequence length="361" mass="38649">MKDETMKKLTFQINHHCQEMRTGTVTVNGRQLTTPAVVQTGSALTTLTPAELAGCGAQAIKQDAIDYWLTASHPGDLHAFLGWSGILVTASGADRAYQWAKPRGRKHDGVSFHDPVSGQLKFYTPQDARAIQRGLGADLTTGFARADAYFAPVDDLNAAVEQTNGWLTSNPCLAGDLAPLVGGGLKRARQTSLTAVPAGASGYSILGVTPDVPVAEQVRLLNELVGMMEPTKLRYLPTSGDLHQLVAALLCGLDLIDSDLAGREAAMGNAIVGFGRLPLDRERFAGDGQVLADRCNCPTCRAGVSRAAIHHLLTTSQPVGERYLLLHNLFTINQLLARIRVMIAAGQISADLRKFTRQCGQ</sequence>
<dbReference type="PANTHER" id="PTHR46499">
    <property type="entry name" value="QUEUINE TRNA-RIBOSYLTRANSFERASE"/>
    <property type="match status" value="1"/>
</dbReference>
<protein>
    <submittedName>
        <fullName evidence="4">Trna-guanine transglycosylase</fullName>
    </submittedName>
</protein>
<evidence type="ECO:0000313" key="5">
    <source>
        <dbReference type="Proteomes" id="UP000051085"/>
    </source>
</evidence>
<dbReference type="GO" id="GO:0008616">
    <property type="term" value="P:tRNA queuosine(34) biosynthetic process"/>
    <property type="evidence" value="ECO:0007669"/>
    <property type="project" value="UniProtKB-KW"/>
</dbReference>
<dbReference type="InterPro" id="IPR050076">
    <property type="entry name" value="ArchSynthase1/Queuine_TRR"/>
</dbReference>
<dbReference type="NCBIfam" id="TIGR00449">
    <property type="entry name" value="tgt_general"/>
    <property type="match status" value="1"/>
</dbReference>
<dbReference type="EMBL" id="AZGO01000049">
    <property type="protein sequence ID" value="KRM36382.1"/>
    <property type="molecule type" value="Genomic_DNA"/>
</dbReference>
<organism evidence="4 5">
    <name type="scientific">Limosilactobacillus pontis DSM 8475</name>
    <dbReference type="NCBI Taxonomy" id="1423794"/>
    <lineage>
        <taxon>Bacteria</taxon>
        <taxon>Bacillati</taxon>
        <taxon>Bacillota</taxon>
        <taxon>Bacilli</taxon>
        <taxon>Lactobacillales</taxon>
        <taxon>Lactobacillaceae</taxon>
        <taxon>Limosilactobacillus</taxon>
    </lineage>
</organism>
<gene>
    <name evidence="4" type="ORF">FD34_GL000085</name>
</gene>
<keyword evidence="2" id="KW-0671">Queuosine biosynthesis</keyword>
<evidence type="ECO:0000259" key="3">
    <source>
        <dbReference type="Pfam" id="PF01702"/>
    </source>
</evidence>
<dbReference type="GO" id="GO:0005737">
    <property type="term" value="C:cytoplasm"/>
    <property type="evidence" value="ECO:0007669"/>
    <property type="project" value="TreeGrafter"/>
</dbReference>
<evidence type="ECO:0000313" key="4">
    <source>
        <dbReference type="EMBL" id="KRM36382.1"/>
    </source>
</evidence>
<dbReference type="SUPFAM" id="SSF51713">
    <property type="entry name" value="tRNA-guanine transglycosylase"/>
    <property type="match status" value="1"/>
</dbReference>
<dbReference type="Proteomes" id="UP000051085">
    <property type="component" value="Unassembled WGS sequence"/>
</dbReference>
<comment type="caution">
    <text evidence="4">The sequence shown here is derived from an EMBL/GenBank/DDBJ whole genome shotgun (WGS) entry which is preliminary data.</text>
</comment>
<dbReference type="Pfam" id="PF01702">
    <property type="entry name" value="TGT"/>
    <property type="match status" value="1"/>
</dbReference>
<accession>A0A922PUV3</accession>
<dbReference type="PANTHER" id="PTHR46499:SF1">
    <property type="entry name" value="QUEUINE TRNA-RIBOSYLTRANSFERASE"/>
    <property type="match status" value="1"/>
</dbReference>
<keyword evidence="1" id="KW-0819">tRNA processing</keyword>
<name>A0A922PUV3_9LACO</name>
<dbReference type="Gene3D" id="3.20.20.105">
    <property type="entry name" value="Queuine tRNA-ribosyltransferase-like"/>
    <property type="match status" value="1"/>
</dbReference>
<proteinExistence type="predicted"/>
<dbReference type="InterPro" id="IPR002616">
    <property type="entry name" value="tRNA_ribo_trans-like"/>
</dbReference>